<keyword evidence="1" id="KW-0472">Membrane</keyword>
<dbReference type="AlphaFoldDB" id="A0A8X6I9Q1"/>
<evidence type="ECO:0000256" key="1">
    <source>
        <dbReference type="SAM" id="Phobius"/>
    </source>
</evidence>
<organism evidence="2 3">
    <name type="scientific">Nephila pilipes</name>
    <name type="common">Giant wood spider</name>
    <name type="synonym">Nephila maculata</name>
    <dbReference type="NCBI Taxonomy" id="299642"/>
    <lineage>
        <taxon>Eukaryota</taxon>
        <taxon>Metazoa</taxon>
        <taxon>Ecdysozoa</taxon>
        <taxon>Arthropoda</taxon>
        <taxon>Chelicerata</taxon>
        <taxon>Arachnida</taxon>
        <taxon>Araneae</taxon>
        <taxon>Araneomorphae</taxon>
        <taxon>Entelegynae</taxon>
        <taxon>Araneoidea</taxon>
        <taxon>Nephilidae</taxon>
        <taxon>Nephila</taxon>
    </lineage>
</organism>
<dbReference type="Proteomes" id="UP000887013">
    <property type="component" value="Unassembled WGS sequence"/>
</dbReference>
<gene>
    <name evidence="2" type="ORF">NPIL_538771</name>
</gene>
<feature type="transmembrane region" description="Helical" evidence="1">
    <location>
        <begin position="60"/>
        <end position="79"/>
    </location>
</feature>
<evidence type="ECO:0000313" key="3">
    <source>
        <dbReference type="Proteomes" id="UP000887013"/>
    </source>
</evidence>
<sequence length="105" mass="12004">MAYERALVIGWPLLSLSLHIIIIASFINIINTMRRDEEVMSEEEGRVDDEESLRLTDTPLLIILSLAILLLIFSWSLILPKVIGQLAGHYWPFSPRTSYLPQPQT</sequence>
<keyword evidence="1" id="KW-1133">Transmembrane helix</keyword>
<reference evidence="2" key="1">
    <citation type="submission" date="2020-08" db="EMBL/GenBank/DDBJ databases">
        <title>Multicomponent nature underlies the extraordinary mechanical properties of spider dragline silk.</title>
        <authorList>
            <person name="Kono N."/>
            <person name="Nakamura H."/>
            <person name="Mori M."/>
            <person name="Yoshida Y."/>
            <person name="Ohtoshi R."/>
            <person name="Malay A.D."/>
            <person name="Moran D.A.P."/>
            <person name="Tomita M."/>
            <person name="Numata K."/>
            <person name="Arakawa K."/>
        </authorList>
    </citation>
    <scope>NUCLEOTIDE SEQUENCE</scope>
</reference>
<keyword evidence="1" id="KW-0812">Transmembrane</keyword>
<protein>
    <submittedName>
        <fullName evidence="2">Uncharacterized protein</fullName>
    </submittedName>
</protein>
<keyword evidence="3" id="KW-1185">Reference proteome</keyword>
<accession>A0A8X6I9Q1</accession>
<proteinExistence type="predicted"/>
<dbReference type="EMBL" id="BMAW01042375">
    <property type="protein sequence ID" value="GFS33797.1"/>
    <property type="molecule type" value="Genomic_DNA"/>
</dbReference>
<comment type="caution">
    <text evidence="2">The sequence shown here is derived from an EMBL/GenBank/DDBJ whole genome shotgun (WGS) entry which is preliminary data.</text>
</comment>
<name>A0A8X6I9Q1_NEPPI</name>
<feature type="transmembrane region" description="Helical" evidence="1">
    <location>
        <begin position="7"/>
        <end position="30"/>
    </location>
</feature>
<evidence type="ECO:0000313" key="2">
    <source>
        <dbReference type="EMBL" id="GFS33797.1"/>
    </source>
</evidence>